<keyword evidence="4 6" id="KW-0807">Transducer</keyword>
<dbReference type="SMART" id="SM00304">
    <property type="entry name" value="HAMP"/>
    <property type="match status" value="1"/>
</dbReference>
<evidence type="ECO:0000256" key="2">
    <source>
        <dbReference type="ARBA" id="ARBA00022475"/>
    </source>
</evidence>
<dbReference type="InterPro" id="IPR004090">
    <property type="entry name" value="Chemotax_Me-accpt_rcpt"/>
</dbReference>
<evidence type="ECO:0000256" key="5">
    <source>
        <dbReference type="ARBA" id="ARBA00029447"/>
    </source>
</evidence>
<dbReference type="RefSeq" id="WP_262682570.1">
    <property type="nucleotide sequence ID" value="NZ_JAOQIO010000007.1"/>
</dbReference>
<comment type="subcellular location">
    <subcellularLocation>
        <location evidence="1">Cell membrane</location>
    </subcellularLocation>
</comment>
<feature type="transmembrane region" description="Helical" evidence="7">
    <location>
        <begin position="16"/>
        <end position="37"/>
    </location>
</feature>
<dbReference type="PANTHER" id="PTHR32089">
    <property type="entry name" value="METHYL-ACCEPTING CHEMOTAXIS PROTEIN MCPB"/>
    <property type="match status" value="1"/>
</dbReference>
<dbReference type="InterPro" id="IPR004089">
    <property type="entry name" value="MCPsignal_dom"/>
</dbReference>
<evidence type="ECO:0000256" key="3">
    <source>
        <dbReference type="ARBA" id="ARBA00023136"/>
    </source>
</evidence>
<evidence type="ECO:0000256" key="1">
    <source>
        <dbReference type="ARBA" id="ARBA00004236"/>
    </source>
</evidence>
<dbReference type="PROSITE" id="PS50885">
    <property type="entry name" value="HAMP"/>
    <property type="match status" value="1"/>
</dbReference>
<dbReference type="Pfam" id="PF00015">
    <property type="entry name" value="MCPsignal"/>
    <property type="match status" value="1"/>
</dbReference>
<keyword evidence="7" id="KW-1133">Transmembrane helix</keyword>
<proteinExistence type="inferred from homology"/>
<evidence type="ECO:0000259" key="8">
    <source>
        <dbReference type="PROSITE" id="PS50111"/>
    </source>
</evidence>
<dbReference type="CDD" id="cd19411">
    <property type="entry name" value="MCP2201-like_sensor"/>
    <property type="match status" value="1"/>
</dbReference>
<dbReference type="InterPro" id="IPR047347">
    <property type="entry name" value="YvaQ-like_sensor"/>
</dbReference>
<dbReference type="SMART" id="SM00283">
    <property type="entry name" value="MA"/>
    <property type="match status" value="1"/>
</dbReference>
<feature type="domain" description="Methyl-accepting transducer" evidence="8">
    <location>
        <begin position="282"/>
        <end position="553"/>
    </location>
</feature>
<dbReference type="InterPro" id="IPR003660">
    <property type="entry name" value="HAMP_dom"/>
</dbReference>
<dbReference type="InterPro" id="IPR024478">
    <property type="entry name" value="HlyB_4HB_MCP"/>
</dbReference>
<dbReference type="SUPFAM" id="SSF58104">
    <property type="entry name" value="Methyl-accepting chemotaxis protein (MCP) signaling domain"/>
    <property type="match status" value="1"/>
</dbReference>
<dbReference type="Proteomes" id="UP001652445">
    <property type="component" value="Unassembled WGS sequence"/>
</dbReference>
<dbReference type="Pfam" id="PF00672">
    <property type="entry name" value="HAMP"/>
    <property type="match status" value="1"/>
</dbReference>
<organism evidence="10 11">
    <name type="scientific">Paenibacillus baimaensis</name>
    <dbReference type="NCBI Taxonomy" id="2982185"/>
    <lineage>
        <taxon>Bacteria</taxon>
        <taxon>Bacillati</taxon>
        <taxon>Bacillota</taxon>
        <taxon>Bacilli</taxon>
        <taxon>Bacillales</taxon>
        <taxon>Paenibacillaceae</taxon>
        <taxon>Paenibacillus</taxon>
    </lineage>
</organism>
<dbReference type="PRINTS" id="PR00260">
    <property type="entry name" value="CHEMTRNSDUCR"/>
</dbReference>
<dbReference type="Gene3D" id="6.10.340.10">
    <property type="match status" value="1"/>
</dbReference>
<keyword evidence="3 7" id="KW-0472">Membrane</keyword>
<sequence>MSIVILRNLKFRSKMIILNVTALISIILIAFVGYHYMTSMAANSKEMYMSRLMPVKWINNIQTSTRTNEASMLEFLLTKDELLKIKISKQDQFIDTTIEAYSKIANTPTEMELLEQYKKLLPTYRTAVDKVIELAMANNEAKAYDAFVTETSILGKQINQTLIDLSDYNEQIAEQLYVQTERDATTAQVITFISTLLAVAVSILVGVMINHVITTPLRSLQELMNRAGAGDLSVNGDYPYQDEVGSLTGSFNKMLEGLRALVIQVSDNALIISSSSQQLLASTEQSALASEQIASSSEYLEQELDKQVISLEDATNAIDQMADKITAIQSNSENVYVSAGQAATSSKEGALTVTSVSEQMVSIHSSVKDLDATIELLTTHIRDIGKFVAVIHEISAQTNLLSLNAAIESARAGEAGKGFAVVAEEVKKLADESAVSSQQIERLIGLIQSEMKRIGSTMRSGLYEVELGIEKTQQAQVVFQHIDEAVDHVYAGVSSVKETVDHLILGSRRIVTVMDVVDHVAKEGKVVSRQSSASSQEQFSSMEEIRSAAESLAKLSEDLQLALQHFRL</sequence>
<comment type="caution">
    <text evidence="10">The sequence shown here is derived from an EMBL/GenBank/DDBJ whole genome shotgun (WGS) entry which is preliminary data.</text>
</comment>
<dbReference type="EMBL" id="JAOQIO010000007">
    <property type="protein sequence ID" value="MCU6791005.1"/>
    <property type="molecule type" value="Genomic_DNA"/>
</dbReference>
<keyword evidence="11" id="KW-1185">Reference proteome</keyword>
<evidence type="ECO:0000256" key="6">
    <source>
        <dbReference type="PROSITE-ProRule" id="PRU00284"/>
    </source>
</evidence>
<dbReference type="PANTHER" id="PTHR32089:SF112">
    <property type="entry name" value="LYSOZYME-LIKE PROTEIN-RELATED"/>
    <property type="match status" value="1"/>
</dbReference>
<gene>
    <name evidence="10" type="ORF">OB236_02575</name>
</gene>
<dbReference type="CDD" id="cd06225">
    <property type="entry name" value="HAMP"/>
    <property type="match status" value="1"/>
</dbReference>
<keyword evidence="2" id="KW-1003">Cell membrane</keyword>
<dbReference type="Pfam" id="PF12729">
    <property type="entry name" value="4HB_MCP_1"/>
    <property type="match status" value="1"/>
</dbReference>
<evidence type="ECO:0000256" key="7">
    <source>
        <dbReference type="SAM" id="Phobius"/>
    </source>
</evidence>
<evidence type="ECO:0000313" key="10">
    <source>
        <dbReference type="EMBL" id="MCU6791005.1"/>
    </source>
</evidence>
<reference evidence="10 11" key="1">
    <citation type="submission" date="2022-09" db="EMBL/GenBank/DDBJ databases">
        <authorList>
            <person name="Han X.L."/>
            <person name="Wang Q."/>
            <person name="Lu T."/>
        </authorList>
    </citation>
    <scope>NUCLEOTIDE SEQUENCE [LARGE SCALE GENOMIC DNA]</scope>
    <source>
        <strain evidence="10 11">WQ 127069</strain>
    </source>
</reference>
<evidence type="ECO:0000313" key="11">
    <source>
        <dbReference type="Proteomes" id="UP001652445"/>
    </source>
</evidence>
<feature type="domain" description="HAMP" evidence="9">
    <location>
        <begin position="211"/>
        <end position="263"/>
    </location>
</feature>
<protein>
    <submittedName>
        <fullName evidence="10">Methyl-accepting chemotaxis protein</fullName>
    </submittedName>
</protein>
<dbReference type="Gene3D" id="1.10.287.950">
    <property type="entry name" value="Methyl-accepting chemotaxis protein"/>
    <property type="match status" value="1"/>
</dbReference>
<dbReference type="PROSITE" id="PS50111">
    <property type="entry name" value="CHEMOTAXIS_TRANSDUC_2"/>
    <property type="match status" value="1"/>
</dbReference>
<accession>A0ABT2U8U1</accession>
<keyword evidence="7" id="KW-0812">Transmembrane</keyword>
<comment type="similarity">
    <text evidence="5">Belongs to the methyl-accepting chemotaxis (MCP) protein family.</text>
</comment>
<feature type="transmembrane region" description="Helical" evidence="7">
    <location>
        <begin position="189"/>
        <end position="209"/>
    </location>
</feature>
<evidence type="ECO:0000256" key="4">
    <source>
        <dbReference type="ARBA" id="ARBA00023224"/>
    </source>
</evidence>
<name>A0ABT2U8U1_9BACL</name>
<evidence type="ECO:0000259" key="9">
    <source>
        <dbReference type="PROSITE" id="PS50885"/>
    </source>
</evidence>